<dbReference type="GO" id="GO:0003677">
    <property type="term" value="F:DNA binding"/>
    <property type="evidence" value="ECO:0007669"/>
    <property type="project" value="InterPro"/>
</dbReference>
<evidence type="ECO:0000313" key="2">
    <source>
        <dbReference type="EMBL" id="MST71695.1"/>
    </source>
</evidence>
<dbReference type="Gene3D" id="2.40.50.1020">
    <property type="entry name" value="LytTr DNA-binding domain"/>
    <property type="match status" value="1"/>
</dbReference>
<dbReference type="RefSeq" id="WP_154433457.1">
    <property type="nucleotide sequence ID" value="NZ_VUNC01000001.1"/>
</dbReference>
<dbReference type="InterPro" id="IPR032710">
    <property type="entry name" value="NTF2-like_dom_sf"/>
</dbReference>
<protein>
    <recommendedName>
        <fullName evidence="1">HTH LytTR-type domain-containing protein</fullName>
    </recommendedName>
</protein>
<dbReference type="SUPFAM" id="SSF54427">
    <property type="entry name" value="NTF2-like"/>
    <property type="match status" value="1"/>
</dbReference>
<accession>A0A6N7XNN3</accession>
<organism evidence="2 3">
    <name type="scientific">Olsenella porci</name>
    <dbReference type="NCBI Taxonomy" id="2652279"/>
    <lineage>
        <taxon>Bacteria</taxon>
        <taxon>Bacillati</taxon>
        <taxon>Actinomycetota</taxon>
        <taxon>Coriobacteriia</taxon>
        <taxon>Coriobacteriales</taxon>
        <taxon>Atopobiaceae</taxon>
        <taxon>Olsenella</taxon>
    </lineage>
</organism>
<evidence type="ECO:0000259" key="1">
    <source>
        <dbReference type="PROSITE" id="PS50930"/>
    </source>
</evidence>
<dbReference type="EMBL" id="VUNC01000001">
    <property type="protein sequence ID" value="MST71695.1"/>
    <property type="molecule type" value="Genomic_DNA"/>
</dbReference>
<dbReference type="SMART" id="SM00850">
    <property type="entry name" value="LytTR"/>
    <property type="match status" value="1"/>
</dbReference>
<dbReference type="InterPro" id="IPR007492">
    <property type="entry name" value="LytTR_DNA-bd_dom"/>
</dbReference>
<keyword evidence="3" id="KW-1185">Reference proteome</keyword>
<name>A0A6N7XNN3_9ACTN</name>
<feature type="domain" description="HTH LytTR-type" evidence="1">
    <location>
        <begin position="166"/>
        <end position="256"/>
    </location>
</feature>
<comment type="caution">
    <text evidence="2">The sequence shown here is derived from an EMBL/GenBank/DDBJ whole genome shotgun (WGS) entry which is preliminary data.</text>
</comment>
<dbReference type="Pfam" id="PF04397">
    <property type="entry name" value="LytTR"/>
    <property type="match status" value="1"/>
</dbReference>
<dbReference type="Gene3D" id="3.10.450.50">
    <property type="match status" value="1"/>
</dbReference>
<dbReference type="AlphaFoldDB" id="A0A6N7XNN3"/>
<proteinExistence type="predicted"/>
<reference evidence="2 3" key="1">
    <citation type="submission" date="2019-08" db="EMBL/GenBank/DDBJ databases">
        <title>In-depth cultivation of the pig gut microbiome towards novel bacterial diversity and tailored functional studies.</title>
        <authorList>
            <person name="Wylensek D."/>
            <person name="Hitch T.C.A."/>
            <person name="Clavel T."/>
        </authorList>
    </citation>
    <scope>NUCLEOTIDE SEQUENCE [LARGE SCALE GENOMIC DNA]</scope>
    <source>
        <strain evidence="2 3">CA-Schmier-601-WT-1</strain>
    </source>
</reference>
<sequence length="269" mass="29893">MRQGTLALSERISRAAWDGDGKSCLPYLAADFSFVGPFNNGTGFGPDEFIHYLDRIRGALKMLDTKTRTVRLVWRGERCEVVLLLEDVISKSGKHVASSRSTLVWHMGERDQEPQLVHMHASMPTLQKTGNDLQEFSAIPQTTTAQPAWGYRGARPVALRDASGVRHVLNYDETLYLEASHQYTIVHLPGTSFRVRNPLTTVLEGLPPFFVRVHRSYAVNARLVAGMKGPEVQLVDGSTVRVPAKRTKEMREALQAAAAESALHEESLS</sequence>
<dbReference type="PROSITE" id="PS50930">
    <property type="entry name" value="HTH_LYTTR"/>
    <property type="match status" value="1"/>
</dbReference>
<gene>
    <name evidence="2" type="ORF">FYJ68_00985</name>
</gene>
<dbReference type="Proteomes" id="UP000469325">
    <property type="component" value="Unassembled WGS sequence"/>
</dbReference>
<evidence type="ECO:0000313" key="3">
    <source>
        <dbReference type="Proteomes" id="UP000469325"/>
    </source>
</evidence>